<evidence type="ECO:0000313" key="8">
    <source>
        <dbReference type="Proteomes" id="UP001216674"/>
    </source>
</evidence>
<evidence type="ECO:0000256" key="5">
    <source>
        <dbReference type="SAM" id="SignalP"/>
    </source>
</evidence>
<dbReference type="SUPFAM" id="SSF46626">
    <property type="entry name" value="Cytochrome c"/>
    <property type="match status" value="1"/>
</dbReference>
<keyword evidence="8" id="KW-1185">Reference proteome</keyword>
<keyword evidence="5" id="KW-0732">Signal</keyword>
<feature type="domain" description="Cytochrome c" evidence="6">
    <location>
        <begin position="50"/>
        <end position="142"/>
    </location>
</feature>
<evidence type="ECO:0000259" key="6">
    <source>
        <dbReference type="PROSITE" id="PS51007"/>
    </source>
</evidence>
<reference evidence="7 8" key="1">
    <citation type="submission" date="2023-03" db="EMBL/GenBank/DDBJ databases">
        <title>Draft assemblies of triclosan tolerant bacteria isolated from returned activated sludge.</title>
        <authorList>
            <person name="Van Hamelsveld S."/>
        </authorList>
    </citation>
    <scope>NUCLEOTIDE SEQUENCE [LARGE SCALE GENOMIC DNA]</scope>
    <source>
        <strain evidence="7 8">GW210010_S58</strain>
    </source>
</reference>
<organism evidence="7 8">
    <name type="scientific">Cupriavidus basilensis</name>
    <dbReference type="NCBI Taxonomy" id="68895"/>
    <lineage>
        <taxon>Bacteria</taxon>
        <taxon>Pseudomonadati</taxon>
        <taxon>Pseudomonadota</taxon>
        <taxon>Betaproteobacteria</taxon>
        <taxon>Burkholderiales</taxon>
        <taxon>Burkholderiaceae</taxon>
        <taxon>Cupriavidus</taxon>
    </lineage>
</organism>
<keyword evidence="3 4" id="KW-0408">Iron</keyword>
<evidence type="ECO:0000256" key="2">
    <source>
        <dbReference type="ARBA" id="ARBA00022723"/>
    </source>
</evidence>
<dbReference type="InterPro" id="IPR051459">
    <property type="entry name" value="Cytochrome_c-type_DH"/>
</dbReference>
<feature type="signal peptide" evidence="5">
    <location>
        <begin position="1"/>
        <end position="17"/>
    </location>
</feature>
<feature type="chain" id="PRO_5047256030" evidence="5">
    <location>
        <begin position="18"/>
        <end position="187"/>
    </location>
</feature>
<dbReference type="PANTHER" id="PTHR35008">
    <property type="entry name" value="BLL4482 PROTEIN-RELATED"/>
    <property type="match status" value="1"/>
</dbReference>
<dbReference type="EMBL" id="JARJLM010000282">
    <property type="protein sequence ID" value="MDF3834582.1"/>
    <property type="molecule type" value="Genomic_DNA"/>
</dbReference>
<proteinExistence type="predicted"/>
<gene>
    <name evidence="7" type="ORF">P3W85_16690</name>
</gene>
<keyword evidence="2 4" id="KW-0479">Metal-binding</keyword>
<dbReference type="PROSITE" id="PS51007">
    <property type="entry name" value="CYTC"/>
    <property type="match status" value="1"/>
</dbReference>
<dbReference type="Pfam" id="PF00034">
    <property type="entry name" value="Cytochrom_C"/>
    <property type="match status" value="1"/>
</dbReference>
<accession>A0ABT6AQK9</accession>
<keyword evidence="1 4" id="KW-0349">Heme</keyword>
<dbReference type="InterPro" id="IPR009056">
    <property type="entry name" value="Cyt_c-like_dom"/>
</dbReference>
<dbReference type="Gene3D" id="1.10.760.10">
    <property type="entry name" value="Cytochrome c-like domain"/>
    <property type="match status" value="1"/>
</dbReference>
<name>A0ABT6AQK9_9BURK</name>
<evidence type="ECO:0000313" key="7">
    <source>
        <dbReference type="EMBL" id="MDF3834582.1"/>
    </source>
</evidence>
<dbReference type="Proteomes" id="UP001216674">
    <property type="component" value="Unassembled WGS sequence"/>
</dbReference>
<evidence type="ECO:0000256" key="1">
    <source>
        <dbReference type="ARBA" id="ARBA00022617"/>
    </source>
</evidence>
<protein>
    <submittedName>
        <fullName evidence="7">Cytochrome c</fullName>
    </submittedName>
</protein>
<sequence length="187" mass="19573">MRAAAALLALAAVPAQAQTYGLGLLASERDLAAWNIDVTPDGAGLPPGSGSVARGRQVYESQCAACHGVKGEGKPADALVGGQGSLNRAQADGKPPLKTIGSFWPYATTVFDFINRAMPYNAPQSLKPDEVYAVTAYLLHLNGILPSDTVLDASTLPRVRMPNRDGFVVDGRPDTGNVPCRRGCVGR</sequence>
<comment type="caution">
    <text evidence="7">The sequence shown here is derived from an EMBL/GenBank/DDBJ whole genome shotgun (WGS) entry which is preliminary data.</text>
</comment>
<dbReference type="PANTHER" id="PTHR35008:SF8">
    <property type="entry name" value="ALCOHOL DEHYDROGENASE CYTOCHROME C SUBUNIT"/>
    <property type="match status" value="1"/>
</dbReference>
<evidence type="ECO:0000256" key="3">
    <source>
        <dbReference type="ARBA" id="ARBA00023004"/>
    </source>
</evidence>
<evidence type="ECO:0000256" key="4">
    <source>
        <dbReference type="PROSITE-ProRule" id="PRU00433"/>
    </source>
</evidence>
<dbReference type="InterPro" id="IPR036909">
    <property type="entry name" value="Cyt_c-like_dom_sf"/>
</dbReference>